<comment type="caution">
    <text evidence="2">The sequence shown here is derived from an EMBL/GenBank/DDBJ whole genome shotgun (WGS) entry which is preliminary data.</text>
</comment>
<feature type="region of interest" description="Disordered" evidence="1">
    <location>
        <begin position="70"/>
        <end position="127"/>
    </location>
</feature>
<evidence type="ECO:0000313" key="2">
    <source>
        <dbReference type="EMBL" id="CAH2267546.1"/>
    </source>
</evidence>
<feature type="compositionally biased region" description="Basic and acidic residues" evidence="1">
    <location>
        <begin position="88"/>
        <end position="105"/>
    </location>
</feature>
<proteinExistence type="predicted"/>
<protein>
    <submittedName>
        <fullName evidence="2">Jg11835 protein</fullName>
    </submittedName>
</protein>
<name>A0A8S4SMF0_9NEOP</name>
<organism evidence="2 3">
    <name type="scientific">Pararge aegeria aegeria</name>
    <dbReference type="NCBI Taxonomy" id="348720"/>
    <lineage>
        <taxon>Eukaryota</taxon>
        <taxon>Metazoa</taxon>
        <taxon>Ecdysozoa</taxon>
        <taxon>Arthropoda</taxon>
        <taxon>Hexapoda</taxon>
        <taxon>Insecta</taxon>
        <taxon>Pterygota</taxon>
        <taxon>Neoptera</taxon>
        <taxon>Endopterygota</taxon>
        <taxon>Lepidoptera</taxon>
        <taxon>Glossata</taxon>
        <taxon>Ditrysia</taxon>
        <taxon>Papilionoidea</taxon>
        <taxon>Nymphalidae</taxon>
        <taxon>Satyrinae</taxon>
        <taxon>Satyrini</taxon>
        <taxon>Parargina</taxon>
        <taxon>Pararge</taxon>
    </lineage>
</organism>
<sequence>MKRSVEELELPTEQRVAKLKWQWATHIARTTVVRWGPKVLEWRPRTGKRSVSRPAMKWTDDIKRVAGSRWKKAAQNRGTPYKRPVSCDLDRNKHGHMPEPAERHGQRASTASEGASRLADHVPNSNKTPQVMVSSIFLKISDHHTHL</sequence>
<evidence type="ECO:0000256" key="1">
    <source>
        <dbReference type="SAM" id="MobiDB-lite"/>
    </source>
</evidence>
<accession>A0A8S4SMF0</accession>
<gene>
    <name evidence="2" type="primary">jg11835</name>
    <name evidence="2" type="ORF">PAEG_LOCUS26062</name>
</gene>
<reference evidence="2" key="1">
    <citation type="submission" date="2022-03" db="EMBL/GenBank/DDBJ databases">
        <authorList>
            <person name="Lindestad O."/>
        </authorList>
    </citation>
    <scope>NUCLEOTIDE SEQUENCE</scope>
</reference>
<evidence type="ECO:0000313" key="3">
    <source>
        <dbReference type="Proteomes" id="UP000838756"/>
    </source>
</evidence>
<keyword evidence="3" id="KW-1185">Reference proteome</keyword>
<dbReference type="EMBL" id="CAKXAJ010026368">
    <property type="protein sequence ID" value="CAH2267546.1"/>
    <property type="molecule type" value="Genomic_DNA"/>
</dbReference>
<dbReference type="AlphaFoldDB" id="A0A8S4SMF0"/>
<dbReference type="Proteomes" id="UP000838756">
    <property type="component" value="Unassembled WGS sequence"/>
</dbReference>
<dbReference type="OrthoDB" id="407509at2759"/>